<dbReference type="GO" id="GO:0005763">
    <property type="term" value="C:mitochondrial small ribosomal subunit"/>
    <property type="evidence" value="ECO:0007669"/>
    <property type="project" value="TreeGrafter"/>
</dbReference>
<feature type="compositionally biased region" description="Basic residues" evidence="7">
    <location>
        <begin position="303"/>
        <end position="318"/>
    </location>
</feature>
<keyword evidence="2 6" id="KW-0689">Ribosomal protein</keyword>
<reference evidence="8 9" key="1">
    <citation type="journal article" date="2009" name="Genome Res.">
        <title>Comparative genomic analyses of the human fungal pathogens Coccidioides and their relatives.</title>
        <authorList>
            <person name="Sharpton T.J."/>
            <person name="Stajich J.E."/>
            <person name="Rounsley S.D."/>
            <person name="Gardner M.J."/>
            <person name="Wortman J.R."/>
            <person name="Jordar V.S."/>
            <person name="Maiti R."/>
            <person name="Kodira C.D."/>
            <person name="Neafsey D.E."/>
            <person name="Zeng Q."/>
            <person name="Hung C.-Y."/>
            <person name="McMahan C."/>
            <person name="Muszewska A."/>
            <person name="Grynberg M."/>
            <person name="Mandel M.A."/>
            <person name="Kellner E.M."/>
            <person name="Barker B.M."/>
            <person name="Galgiani J.N."/>
            <person name="Orbach M.J."/>
            <person name="Kirkland T.N."/>
            <person name="Cole G.T."/>
            <person name="Henn M.R."/>
            <person name="Birren B.W."/>
            <person name="Taylor J.W."/>
        </authorList>
    </citation>
    <scope>NUCLEOTIDE SEQUENCE [LARGE SCALE GENOMIC DNA]</scope>
    <source>
        <strain evidence="9">C735</strain>
    </source>
</reference>
<accession>C5P260</accession>
<dbReference type="PANTHER" id="PTHR21569:SF1">
    <property type="entry name" value="SMALL RIBOSOMAL SUBUNIT PROTEIN US9M"/>
    <property type="match status" value="1"/>
</dbReference>
<gene>
    <name evidence="8" type="ORF">CPC735_036690</name>
</gene>
<dbReference type="GO" id="GO:0003723">
    <property type="term" value="F:RNA binding"/>
    <property type="evidence" value="ECO:0007669"/>
    <property type="project" value="TreeGrafter"/>
</dbReference>
<dbReference type="InterPro" id="IPR020568">
    <property type="entry name" value="Ribosomal_Su5_D2-typ_SF"/>
</dbReference>
<dbReference type="Gene3D" id="3.30.230.10">
    <property type="match status" value="1"/>
</dbReference>
<dbReference type="InterPro" id="IPR014721">
    <property type="entry name" value="Ribsml_uS5_D2-typ_fold_subgr"/>
</dbReference>
<dbReference type="PROSITE" id="PS00360">
    <property type="entry name" value="RIBOSOMAL_S9"/>
    <property type="match status" value="1"/>
</dbReference>
<dbReference type="PANTHER" id="PTHR21569">
    <property type="entry name" value="RIBOSOMAL PROTEIN S9"/>
    <property type="match status" value="1"/>
</dbReference>
<dbReference type="HOGENOM" id="CLU_036531_2_0_1"/>
<dbReference type="SUPFAM" id="SSF54211">
    <property type="entry name" value="Ribosomal protein S5 domain 2-like"/>
    <property type="match status" value="1"/>
</dbReference>
<comment type="caution">
    <text evidence="8">The sequence shown here is derived from an EMBL/GenBank/DDBJ whole genome shotgun (WGS) entry which is preliminary data.</text>
</comment>
<evidence type="ECO:0000256" key="7">
    <source>
        <dbReference type="SAM" id="MobiDB-lite"/>
    </source>
</evidence>
<dbReference type="Proteomes" id="UP000009084">
    <property type="component" value="Unassembled WGS sequence"/>
</dbReference>
<dbReference type="Pfam" id="PF00380">
    <property type="entry name" value="Ribosomal_S9"/>
    <property type="match status" value="1"/>
</dbReference>
<dbReference type="NCBIfam" id="NF001099">
    <property type="entry name" value="PRK00132.1"/>
    <property type="match status" value="1"/>
</dbReference>
<dbReference type="InterPro" id="IPR023035">
    <property type="entry name" value="Ribosomal_uS9_bac/plastid"/>
</dbReference>
<evidence type="ECO:0000256" key="2">
    <source>
        <dbReference type="ARBA" id="ARBA00022980"/>
    </source>
</evidence>
<dbReference type="InterPro" id="IPR000754">
    <property type="entry name" value="Ribosomal_uS9"/>
</dbReference>
<dbReference type="AlphaFoldDB" id="C5P260"/>
<evidence type="ECO:0000313" key="8">
    <source>
        <dbReference type="EMBL" id="EER28963.1"/>
    </source>
</evidence>
<evidence type="ECO:0000313" key="9">
    <source>
        <dbReference type="Proteomes" id="UP000009084"/>
    </source>
</evidence>
<sequence>MAWQWSECVFRALKPSQCLHHLEPVAFPSRTASTKPSRLPSLTPIQITQRRLLSISSSSASSNAAPPINFAEPNARPARILPASPAYFSGTPKFIDHFLNLERLRSKYASLPTVPTNEAPRMAWLKLSQFNGAVGEVVSSSKYKQLIKILQRLSRINPSLMPEEVETAMKQFIRPGNPYQQKPVPRMLDDIGRARGVGRRKTSTATVWLVEGDGQVMVNGKSIVHVFPRIHDRESALWALKSTDRMDKYNVWAMVHGGGVTGQAEAITLALAKALLIHEPALKPMLRRAGVITADPRQVERKKPGHRKARKKPAWVKR</sequence>
<dbReference type="EMBL" id="ACFW01000012">
    <property type="protein sequence ID" value="EER28963.1"/>
    <property type="molecule type" value="Genomic_DNA"/>
</dbReference>
<dbReference type="VEuPathDB" id="FungiDB:CPC735_036690"/>
<protein>
    <recommendedName>
        <fullName evidence="4">Small ribosomal subunit protein uS9m</fullName>
    </recommendedName>
    <alternativeName>
        <fullName evidence="5">37S ribosomal protein S9, mitochondrial</fullName>
    </alternativeName>
</protein>
<dbReference type="KEGG" id="cpw:9696603"/>
<dbReference type="GO" id="GO:0003735">
    <property type="term" value="F:structural constituent of ribosome"/>
    <property type="evidence" value="ECO:0007669"/>
    <property type="project" value="InterPro"/>
</dbReference>
<comment type="similarity">
    <text evidence="1 6">Belongs to the universal ribosomal protein uS9 family.</text>
</comment>
<keyword evidence="3 6" id="KW-0687">Ribonucleoprotein</keyword>
<name>C5P260_COCP7</name>
<evidence type="ECO:0000256" key="5">
    <source>
        <dbReference type="ARBA" id="ARBA00042623"/>
    </source>
</evidence>
<evidence type="ECO:0000256" key="6">
    <source>
        <dbReference type="RuleBase" id="RU003815"/>
    </source>
</evidence>
<dbReference type="FunFam" id="3.30.230.10:FF:000001">
    <property type="entry name" value="30S ribosomal protein S9"/>
    <property type="match status" value="1"/>
</dbReference>
<evidence type="ECO:0000256" key="4">
    <source>
        <dbReference type="ARBA" id="ARBA00039318"/>
    </source>
</evidence>
<proteinExistence type="inferred from homology"/>
<organism evidence="8 9">
    <name type="scientific">Coccidioides posadasii (strain C735)</name>
    <name type="common">Valley fever fungus</name>
    <dbReference type="NCBI Taxonomy" id="222929"/>
    <lineage>
        <taxon>Eukaryota</taxon>
        <taxon>Fungi</taxon>
        <taxon>Dikarya</taxon>
        <taxon>Ascomycota</taxon>
        <taxon>Pezizomycotina</taxon>
        <taxon>Eurotiomycetes</taxon>
        <taxon>Eurotiomycetidae</taxon>
        <taxon>Onygenales</taxon>
        <taxon>Onygenaceae</taxon>
        <taxon>Coccidioides</taxon>
    </lineage>
</organism>
<evidence type="ECO:0000256" key="1">
    <source>
        <dbReference type="ARBA" id="ARBA00005251"/>
    </source>
</evidence>
<dbReference type="GO" id="GO:0006412">
    <property type="term" value="P:translation"/>
    <property type="evidence" value="ECO:0007669"/>
    <property type="project" value="InterPro"/>
</dbReference>
<feature type="region of interest" description="Disordered" evidence="7">
    <location>
        <begin position="296"/>
        <end position="318"/>
    </location>
</feature>
<evidence type="ECO:0000256" key="3">
    <source>
        <dbReference type="ARBA" id="ARBA00023274"/>
    </source>
</evidence>
<dbReference type="InterPro" id="IPR020574">
    <property type="entry name" value="Ribosomal_uS9_CS"/>
</dbReference>
<dbReference type="OrthoDB" id="10254627at2759"/>